<sequence length="226" mass="25128">MADKGKEMMPTGSGNVESNSGSVNTAIVEKDNPSQPLWRYVKKLSKGPGGGGNVMFSCKFCDMMFTGSYTRCKAHLLHISGVGIRPCPKVTNEEIKIFKKEQDATETKKSSSRSSVSVPLYATEGGEDPSKKRKTLAQAFNNMGRAEMDRRIRRFFFASSLPFNVARSPYWKDVTGLANCSLSGYVPSSLEKLRTVILAEEKANIEKLLEPIWQMLREVDKEGQRS</sequence>
<name>A0A5K1ES88_9MAGN</name>
<proteinExistence type="predicted"/>
<evidence type="ECO:0008006" key="3">
    <source>
        <dbReference type="Google" id="ProtNLM"/>
    </source>
</evidence>
<feature type="region of interest" description="Disordered" evidence="1">
    <location>
        <begin position="1"/>
        <end position="21"/>
    </location>
</feature>
<feature type="region of interest" description="Disordered" evidence="1">
    <location>
        <begin position="101"/>
        <end position="131"/>
    </location>
</feature>
<accession>A0A5K1ES88</accession>
<evidence type="ECO:0000313" key="2">
    <source>
        <dbReference type="EMBL" id="VVW54075.1"/>
    </source>
</evidence>
<dbReference type="AlphaFoldDB" id="A0A5K1ES88"/>
<gene>
    <name evidence="2" type="ORF">NYM_LOCUS24052</name>
</gene>
<dbReference type="Gramene" id="NC7G0293080.1">
    <property type="protein sequence ID" value="NC7G0293080.1:cds"/>
    <property type="gene ID" value="NC7G0293080"/>
</dbReference>
<dbReference type="EMBL" id="LR721785">
    <property type="protein sequence ID" value="VVW54075.1"/>
    <property type="molecule type" value="Genomic_DNA"/>
</dbReference>
<organism evidence="2">
    <name type="scientific">Nymphaea colorata</name>
    <name type="common">pocket water lily</name>
    <dbReference type="NCBI Taxonomy" id="210225"/>
    <lineage>
        <taxon>Eukaryota</taxon>
        <taxon>Viridiplantae</taxon>
        <taxon>Streptophyta</taxon>
        <taxon>Embryophyta</taxon>
        <taxon>Tracheophyta</taxon>
        <taxon>Spermatophyta</taxon>
        <taxon>Magnoliopsida</taxon>
        <taxon>Nymphaeales</taxon>
        <taxon>Nymphaeaceae</taxon>
        <taxon>Nymphaea</taxon>
    </lineage>
</organism>
<protein>
    <recommendedName>
        <fullName evidence="3">BED-type domain-containing protein</fullName>
    </recommendedName>
</protein>
<feature type="compositionally biased region" description="Low complexity" evidence="1">
    <location>
        <begin position="12"/>
        <end position="21"/>
    </location>
</feature>
<evidence type="ECO:0000256" key="1">
    <source>
        <dbReference type="SAM" id="MobiDB-lite"/>
    </source>
</evidence>
<reference evidence="2" key="1">
    <citation type="submission" date="2019-09" db="EMBL/GenBank/DDBJ databases">
        <authorList>
            <person name="Zhang L."/>
        </authorList>
    </citation>
    <scope>NUCLEOTIDE SEQUENCE</scope>
</reference>